<accession>H1LKB1</accession>
<gene>
    <name evidence="1" type="ORF">HMPREF9104_03057</name>
</gene>
<name>H1LKB1_9LACO</name>
<comment type="caution">
    <text evidence="1">The sequence shown here is derived from an EMBL/GenBank/DDBJ whole genome shotgun (WGS) entry which is preliminary data.</text>
</comment>
<organism evidence="1 2">
    <name type="scientific">Lentilactobacillus kisonensis F0435</name>
    <dbReference type="NCBI Taxonomy" id="797516"/>
    <lineage>
        <taxon>Bacteria</taxon>
        <taxon>Bacillati</taxon>
        <taxon>Bacillota</taxon>
        <taxon>Bacilli</taxon>
        <taxon>Lactobacillales</taxon>
        <taxon>Lactobacillaceae</taxon>
        <taxon>Lentilactobacillus</taxon>
    </lineage>
</organism>
<dbReference type="STRING" id="797516.HMPREF9104_03057"/>
<dbReference type="EMBL" id="AGRJ01000257">
    <property type="protein sequence ID" value="EHO47585.1"/>
    <property type="molecule type" value="Genomic_DNA"/>
</dbReference>
<dbReference type="Proteomes" id="UP000005025">
    <property type="component" value="Unassembled WGS sequence"/>
</dbReference>
<proteinExistence type="predicted"/>
<reference evidence="1 2" key="1">
    <citation type="submission" date="2011-09" db="EMBL/GenBank/DDBJ databases">
        <authorList>
            <person name="Weinstock G."/>
            <person name="Sodergren E."/>
            <person name="Clifton S."/>
            <person name="Fulton L."/>
            <person name="Fulton B."/>
            <person name="Courtney L."/>
            <person name="Fronick C."/>
            <person name="Harrison M."/>
            <person name="Strong C."/>
            <person name="Farmer C."/>
            <person name="Delahaunty K."/>
            <person name="Markovic C."/>
            <person name="Hall O."/>
            <person name="Minx P."/>
            <person name="Tomlinson C."/>
            <person name="Mitreva M."/>
            <person name="Hou S."/>
            <person name="Chen J."/>
            <person name="Wollam A."/>
            <person name="Pepin K.H."/>
            <person name="Johnson M."/>
            <person name="Bhonagiri V."/>
            <person name="Zhang X."/>
            <person name="Suruliraj S."/>
            <person name="Warren W."/>
            <person name="Chinwalla A."/>
            <person name="Mardis E.R."/>
            <person name="Wilson R.K."/>
        </authorList>
    </citation>
    <scope>NUCLEOTIDE SEQUENCE [LARGE SCALE GENOMIC DNA]</scope>
    <source>
        <strain evidence="1 2">F0435</strain>
    </source>
</reference>
<dbReference type="HOGENOM" id="CLU_3311791_0_0_9"/>
<evidence type="ECO:0000313" key="1">
    <source>
        <dbReference type="EMBL" id="EHO47585.1"/>
    </source>
</evidence>
<sequence>MGHRISSLKNTIVLECGYKKFWLTGNSSPQPAVGSVRKY</sequence>
<protein>
    <submittedName>
        <fullName evidence="1">Uncharacterized protein</fullName>
    </submittedName>
</protein>
<dbReference type="AlphaFoldDB" id="H1LKB1"/>
<evidence type="ECO:0000313" key="2">
    <source>
        <dbReference type="Proteomes" id="UP000005025"/>
    </source>
</evidence>